<evidence type="ECO:0000313" key="4">
    <source>
        <dbReference type="EMBL" id="MFB9730531.1"/>
    </source>
</evidence>
<reference evidence="4 5" key="1">
    <citation type="submission" date="2024-09" db="EMBL/GenBank/DDBJ databases">
        <authorList>
            <person name="Sun Q."/>
            <person name="Mori K."/>
        </authorList>
    </citation>
    <scope>NUCLEOTIDE SEQUENCE [LARGE SCALE GENOMIC DNA]</scope>
    <source>
        <strain evidence="4 5">JCM 12763</strain>
    </source>
</reference>
<name>A0ABV5UYA1_9MICO</name>
<comment type="caution">
    <text evidence="4">The sequence shown here is derived from an EMBL/GenBank/DDBJ whole genome shotgun (WGS) entry which is preliminary data.</text>
</comment>
<evidence type="ECO:0000313" key="5">
    <source>
        <dbReference type="Proteomes" id="UP001589613"/>
    </source>
</evidence>
<dbReference type="EMBL" id="JBHMAX010000001">
    <property type="protein sequence ID" value="MFB9730531.1"/>
    <property type="molecule type" value="Genomic_DNA"/>
</dbReference>
<dbReference type="PANTHER" id="PTHR43575:SF1">
    <property type="entry name" value="PROTEIN ABCI7, CHLOROPLASTIC"/>
    <property type="match status" value="1"/>
</dbReference>
<gene>
    <name evidence="4" type="primary">sufD</name>
    <name evidence="4" type="ORF">ACFFN0_00540</name>
</gene>
<dbReference type="InterPro" id="IPR055346">
    <property type="entry name" value="Fe-S_cluster_assembly_SufBD"/>
</dbReference>
<accession>A0ABV5UYA1</accession>
<comment type="similarity">
    <text evidence="1">Belongs to the iron-sulfur cluster assembly SufBD family.</text>
</comment>
<evidence type="ECO:0000256" key="2">
    <source>
        <dbReference type="SAM" id="MobiDB-lite"/>
    </source>
</evidence>
<dbReference type="NCBIfam" id="TIGR01981">
    <property type="entry name" value="sufD"/>
    <property type="match status" value="1"/>
</dbReference>
<dbReference type="RefSeq" id="WP_141338760.1">
    <property type="nucleotide sequence ID" value="NZ_JBHMAX010000001.1"/>
</dbReference>
<dbReference type="Pfam" id="PF01458">
    <property type="entry name" value="SUFBD_core"/>
    <property type="match status" value="1"/>
</dbReference>
<keyword evidence="5" id="KW-1185">Reference proteome</keyword>
<dbReference type="PANTHER" id="PTHR43575">
    <property type="entry name" value="PROTEIN ABCI7, CHLOROPLASTIC"/>
    <property type="match status" value="1"/>
</dbReference>
<evidence type="ECO:0000259" key="3">
    <source>
        <dbReference type="Pfam" id="PF01458"/>
    </source>
</evidence>
<feature type="domain" description="SUF system FeS cluster assembly SufBD core" evidence="3">
    <location>
        <begin position="144"/>
        <end position="369"/>
    </location>
</feature>
<protein>
    <submittedName>
        <fullName evidence="4">Fe-S cluster assembly protein SufD</fullName>
    </submittedName>
</protein>
<dbReference type="Proteomes" id="UP001589613">
    <property type="component" value="Unassembled WGS sequence"/>
</dbReference>
<dbReference type="InterPro" id="IPR037284">
    <property type="entry name" value="SUF_FeS_clus_asmbl_SufBD_sf"/>
</dbReference>
<evidence type="ECO:0000256" key="1">
    <source>
        <dbReference type="ARBA" id="ARBA00043967"/>
    </source>
</evidence>
<sequence length="403" mass="43313">MSLLIDENTHVDPAAQLGGDHRIPDQSRAARTRSFDVHAFGLPTGREEEWRFTPVDRLGHVLSDTATDDDGDDHAAEFTVEAPEEFVAGTLAPGQAPRGTVLVPEDRGAAVASANTPEALHLRIPADVEHPDPVRVRVHGRGAGRRSNAHYVLEAERHSKALVILDHTGSADHTGNLEVVVGDGAQLTVVSLQRWEDDALHLGQHEALVGRDATYKHIVVTLGGGIVRVNSNVRYAGPGGDATLLGVYFADAGQHLEHRSFVDHNAPRCTSLVTYKGALQGESARTVWVGDVLIRKEAEGIETYELNRNLVLTDGARADSVPNLEIETGEIAGAGHASSTGRFDDEQLFYLMSRGITEDEARRLVVRGFFADVVAKIGVPEVVDTVMAAIDEELALTAEVATA</sequence>
<dbReference type="InterPro" id="IPR011542">
    <property type="entry name" value="SUF_FeS_clus_asmbl_SufD"/>
</dbReference>
<dbReference type="InterPro" id="IPR000825">
    <property type="entry name" value="SUF_FeS_clus_asmbl_SufBD_core"/>
</dbReference>
<organism evidence="4 5">
    <name type="scientific">Ornithinimicrobium kibberense</name>
    <dbReference type="NCBI Taxonomy" id="282060"/>
    <lineage>
        <taxon>Bacteria</taxon>
        <taxon>Bacillati</taxon>
        <taxon>Actinomycetota</taxon>
        <taxon>Actinomycetes</taxon>
        <taxon>Micrococcales</taxon>
        <taxon>Ornithinimicrobiaceae</taxon>
        <taxon>Ornithinimicrobium</taxon>
    </lineage>
</organism>
<dbReference type="SUPFAM" id="SSF101960">
    <property type="entry name" value="Stabilizer of iron transporter SufD"/>
    <property type="match status" value="1"/>
</dbReference>
<proteinExistence type="inferred from homology"/>
<feature type="region of interest" description="Disordered" evidence="2">
    <location>
        <begin position="1"/>
        <end position="30"/>
    </location>
</feature>